<dbReference type="FunFam" id="1.25.40.10:FF:000073">
    <property type="entry name" value="Pentatricopeptide repeat-containing protein chloroplastic"/>
    <property type="match status" value="1"/>
</dbReference>
<name>A0AAV7EA51_ARIFI</name>
<feature type="repeat" description="PPR" evidence="2">
    <location>
        <begin position="449"/>
        <end position="483"/>
    </location>
</feature>
<dbReference type="Pfam" id="PF01535">
    <property type="entry name" value="PPR"/>
    <property type="match status" value="5"/>
</dbReference>
<dbReference type="PANTHER" id="PTHR47926">
    <property type="entry name" value="PENTATRICOPEPTIDE REPEAT-CONTAINING PROTEIN"/>
    <property type="match status" value="1"/>
</dbReference>
<dbReference type="Pfam" id="PF14432">
    <property type="entry name" value="DYW_deaminase"/>
    <property type="match status" value="1"/>
</dbReference>
<dbReference type="PANTHER" id="PTHR47926:SF370">
    <property type="entry name" value="DYW DOMAIN-CONTAINING PROTEIN"/>
    <property type="match status" value="1"/>
</dbReference>
<dbReference type="FunFam" id="1.25.40.10:FF:000031">
    <property type="entry name" value="Pentatricopeptide repeat-containing protein mitochondrial"/>
    <property type="match status" value="1"/>
</dbReference>
<evidence type="ECO:0000313" key="5">
    <source>
        <dbReference type="Proteomes" id="UP000825729"/>
    </source>
</evidence>
<dbReference type="PROSITE" id="PS51375">
    <property type="entry name" value="PPR"/>
    <property type="match status" value="5"/>
</dbReference>
<dbReference type="EMBL" id="JAINDJ010000005">
    <property type="protein sequence ID" value="KAG9445732.1"/>
    <property type="molecule type" value="Genomic_DNA"/>
</dbReference>
<organism evidence="4 5">
    <name type="scientific">Aristolochia fimbriata</name>
    <name type="common">White veined hardy Dutchman's pipe vine</name>
    <dbReference type="NCBI Taxonomy" id="158543"/>
    <lineage>
        <taxon>Eukaryota</taxon>
        <taxon>Viridiplantae</taxon>
        <taxon>Streptophyta</taxon>
        <taxon>Embryophyta</taxon>
        <taxon>Tracheophyta</taxon>
        <taxon>Spermatophyta</taxon>
        <taxon>Magnoliopsida</taxon>
        <taxon>Magnoliidae</taxon>
        <taxon>Piperales</taxon>
        <taxon>Aristolochiaceae</taxon>
        <taxon>Aristolochia</taxon>
    </lineage>
</organism>
<feature type="domain" description="DYW" evidence="3">
    <location>
        <begin position="809"/>
        <end position="878"/>
    </location>
</feature>
<dbReference type="FunFam" id="1.25.40.10:FF:000442">
    <property type="entry name" value="Pentatricopeptide repeat-containing protein At3g49710"/>
    <property type="match status" value="1"/>
</dbReference>
<dbReference type="Proteomes" id="UP000825729">
    <property type="component" value="Unassembled WGS sequence"/>
</dbReference>
<dbReference type="GO" id="GO:0009451">
    <property type="term" value="P:RNA modification"/>
    <property type="evidence" value="ECO:0007669"/>
    <property type="project" value="InterPro"/>
</dbReference>
<comment type="caution">
    <text evidence="4">The sequence shown here is derived from an EMBL/GenBank/DDBJ whole genome shotgun (WGS) entry which is preliminary data.</text>
</comment>
<gene>
    <name evidence="4" type="ORF">H6P81_011860</name>
</gene>
<dbReference type="InterPro" id="IPR002885">
    <property type="entry name" value="PPR_rpt"/>
</dbReference>
<feature type="repeat" description="PPR" evidence="2">
    <location>
        <begin position="83"/>
        <end position="117"/>
    </location>
</feature>
<dbReference type="Gene3D" id="1.25.40.10">
    <property type="entry name" value="Tetratricopeptide repeat domain"/>
    <property type="match status" value="6"/>
</dbReference>
<dbReference type="InterPro" id="IPR032867">
    <property type="entry name" value="DYW_dom"/>
</dbReference>
<dbReference type="Pfam" id="PF12854">
    <property type="entry name" value="PPR_1"/>
    <property type="match status" value="1"/>
</dbReference>
<dbReference type="InterPro" id="IPR011990">
    <property type="entry name" value="TPR-like_helical_dom_sf"/>
</dbReference>
<feature type="repeat" description="PPR" evidence="2">
    <location>
        <begin position="348"/>
        <end position="382"/>
    </location>
</feature>
<feature type="repeat" description="PPR" evidence="2">
    <location>
        <begin position="247"/>
        <end position="281"/>
    </location>
</feature>
<evidence type="ECO:0000313" key="4">
    <source>
        <dbReference type="EMBL" id="KAG9445732.1"/>
    </source>
</evidence>
<feature type="repeat" description="PPR" evidence="2">
    <location>
        <begin position="582"/>
        <end position="616"/>
    </location>
</feature>
<dbReference type="InterPro" id="IPR046960">
    <property type="entry name" value="PPR_At4g14850-like_plant"/>
</dbReference>
<dbReference type="Pfam" id="PF20431">
    <property type="entry name" value="E_motif"/>
    <property type="match status" value="1"/>
</dbReference>
<dbReference type="AlphaFoldDB" id="A0AAV7EA51"/>
<keyword evidence="5" id="KW-1185">Reference proteome</keyword>
<dbReference type="SUPFAM" id="SSF48452">
    <property type="entry name" value="TPR-like"/>
    <property type="match status" value="1"/>
</dbReference>
<dbReference type="GO" id="GO:0003723">
    <property type="term" value="F:RNA binding"/>
    <property type="evidence" value="ECO:0007669"/>
    <property type="project" value="InterPro"/>
</dbReference>
<evidence type="ECO:0000259" key="3">
    <source>
        <dbReference type="Pfam" id="PF14432"/>
    </source>
</evidence>
<evidence type="ECO:0000256" key="2">
    <source>
        <dbReference type="PROSITE-ProRule" id="PRU00708"/>
    </source>
</evidence>
<dbReference type="InterPro" id="IPR046848">
    <property type="entry name" value="E_motif"/>
</dbReference>
<keyword evidence="1" id="KW-0677">Repeat</keyword>
<proteinExistence type="predicted"/>
<reference evidence="4 5" key="1">
    <citation type="submission" date="2021-07" db="EMBL/GenBank/DDBJ databases">
        <title>The Aristolochia fimbriata genome: insights into angiosperm evolution, floral development and chemical biosynthesis.</title>
        <authorList>
            <person name="Jiao Y."/>
        </authorList>
    </citation>
    <scope>NUCLEOTIDE SEQUENCE [LARGE SCALE GENOMIC DNA]</scope>
    <source>
        <strain evidence="4">IBCAS-2021</strain>
        <tissue evidence="4">Leaf</tissue>
    </source>
</reference>
<dbReference type="Pfam" id="PF13041">
    <property type="entry name" value="PPR_2"/>
    <property type="match status" value="4"/>
</dbReference>
<protein>
    <recommendedName>
        <fullName evidence="3">DYW domain-containing protein</fullName>
    </recommendedName>
</protein>
<dbReference type="FunFam" id="1.25.40.10:FF:000366">
    <property type="entry name" value="Pentatricopeptide (PPR) repeat-containing protein"/>
    <property type="match status" value="1"/>
</dbReference>
<dbReference type="NCBIfam" id="TIGR00756">
    <property type="entry name" value="PPR"/>
    <property type="match status" value="7"/>
</dbReference>
<evidence type="ECO:0000256" key="1">
    <source>
        <dbReference type="ARBA" id="ARBA00022737"/>
    </source>
</evidence>
<dbReference type="GO" id="GO:0008270">
    <property type="term" value="F:zinc ion binding"/>
    <property type="evidence" value="ECO:0007669"/>
    <property type="project" value="InterPro"/>
</dbReference>
<sequence>MISLCKPVKEGASYMAVSTMFAQSMKTCKTLKSIVDARKIHARLVAVGLDSSIFLQNHLLDLYSSCGSIGDTFQVFREIRSPNVYSWNILITGLANLGQLSRARQAFDEMPDRDSVSWNTMMNAYFQNERSEEALHIFVHMLRDRDCILDPLSFSIGMKACANLKNLALGLQLHGLLMKFDYVGDPYIETSILDMYIKCDTVDLASQVFEQMVAPSLFCWNSMILGCSKSDGVEPALKLFRCMPEKDIVSWNTIISILSQHGCELHAIYMFMEMENQGFAPNSVTFASVLCACASILDLDWGKHLQARIVRSGLSSDVFVGTALIDMHAKCGHPESATRIFNYLPDRNAVCWTSLISGFAKLGLEGQALLLFNQMRQASVVVDQFTLATVLGACSSKNDLGLGTQFHAYTVKSAYNFVVPVANALLTMYTKCGSVDSAKLIFALMPVRDVISWTTMMTAYNQIGDIDSAHNLFMEMPQRNIVTWNCMLAAYVQNEHVEEGLKMYPAMLKEDSVDPDWITFATLLNACGEAAALNLGNQIVGHIVKEGFNLDVSVANAVVTMYSKCGKVEQAQEVFHSITHKDLVSWNAMITGYAKNGEGWKAIEVFEGLLSTGTMPDYITFIGVLSGCSHSGLVLEGKHYFNSMQNEYNIIPRSEHLACMVDLLCRAGLLSEAKMMIDEMPSEPGASVWGALLSACRIYKNTELAECAMKRLIELDPSDSGSYVLLATIYAEAGKTDGVAKVRKVMKERRIRKNPGCSWIEVDNRVHVFTVHDTNHPRIKEVYTMLDDVLKKIAEKGYIGKTTSGFERYHSERLAVAFGLITLHSWKPISIIKNLRICGDCHTVMKFISLVMSRELIIRDANRFHHFREGCCSCKDYW</sequence>
<accession>A0AAV7EA51</accession>